<protein>
    <recommendedName>
        <fullName evidence="3">AMP-dependent synthetase/ligase domain-containing protein</fullName>
    </recommendedName>
</protein>
<dbReference type="PANTHER" id="PTHR43201:SF5">
    <property type="entry name" value="MEDIUM-CHAIN ACYL-COA LIGASE ACSF2, MITOCHONDRIAL"/>
    <property type="match status" value="1"/>
</dbReference>
<dbReference type="InterPro" id="IPR020845">
    <property type="entry name" value="AMP-binding_CS"/>
</dbReference>
<accession>X0T3Q5</accession>
<comment type="caution">
    <text evidence="4">The sequence shown here is derived from an EMBL/GenBank/DDBJ whole genome shotgun (WGS) entry which is preliminary data.</text>
</comment>
<dbReference type="GO" id="GO:0031956">
    <property type="term" value="F:medium-chain fatty acid-CoA ligase activity"/>
    <property type="evidence" value="ECO:0007669"/>
    <property type="project" value="TreeGrafter"/>
</dbReference>
<feature type="non-terminal residue" evidence="4">
    <location>
        <position position="259"/>
    </location>
</feature>
<comment type="similarity">
    <text evidence="1">Belongs to the ATP-dependent AMP-binding enzyme family.</text>
</comment>
<dbReference type="InterPro" id="IPR000873">
    <property type="entry name" value="AMP-dep_synth/lig_dom"/>
</dbReference>
<proteinExistence type="inferred from homology"/>
<dbReference type="EMBL" id="BARS01019186">
    <property type="protein sequence ID" value="GAF88118.1"/>
    <property type="molecule type" value="Genomic_DNA"/>
</dbReference>
<dbReference type="AlphaFoldDB" id="X0T3Q5"/>
<reference evidence="4" key="1">
    <citation type="journal article" date="2014" name="Front. Microbiol.">
        <title>High frequency of phylogenetically diverse reductive dehalogenase-homologous genes in deep subseafloor sedimentary metagenomes.</title>
        <authorList>
            <person name="Kawai M."/>
            <person name="Futagami T."/>
            <person name="Toyoda A."/>
            <person name="Takaki Y."/>
            <person name="Nishi S."/>
            <person name="Hori S."/>
            <person name="Arai W."/>
            <person name="Tsubouchi T."/>
            <person name="Morono Y."/>
            <person name="Uchiyama I."/>
            <person name="Ito T."/>
            <person name="Fujiyama A."/>
            <person name="Inagaki F."/>
            <person name="Takami H."/>
        </authorList>
    </citation>
    <scope>NUCLEOTIDE SEQUENCE</scope>
    <source>
        <strain evidence="4">Expedition CK06-06</strain>
    </source>
</reference>
<evidence type="ECO:0000256" key="2">
    <source>
        <dbReference type="ARBA" id="ARBA00022598"/>
    </source>
</evidence>
<keyword evidence="2" id="KW-0436">Ligase</keyword>
<gene>
    <name evidence="4" type="ORF">S01H1_31124</name>
</gene>
<evidence type="ECO:0000259" key="3">
    <source>
        <dbReference type="Pfam" id="PF00501"/>
    </source>
</evidence>
<dbReference type="Gene3D" id="3.40.50.12780">
    <property type="entry name" value="N-terminal domain of ligase-like"/>
    <property type="match status" value="1"/>
</dbReference>
<dbReference type="GO" id="GO:0006631">
    <property type="term" value="P:fatty acid metabolic process"/>
    <property type="evidence" value="ECO:0007669"/>
    <property type="project" value="TreeGrafter"/>
</dbReference>
<organism evidence="4">
    <name type="scientific">marine sediment metagenome</name>
    <dbReference type="NCBI Taxonomy" id="412755"/>
    <lineage>
        <taxon>unclassified sequences</taxon>
        <taxon>metagenomes</taxon>
        <taxon>ecological metagenomes</taxon>
    </lineage>
</organism>
<dbReference type="Pfam" id="PF00501">
    <property type="entry name" value="AMP-binding"/>
    <property type="match status" value="1"/>
</dbReference>
<dbReference type="InterPro" id="IPR042099">
    <property type="entry name" value="ANL_N_sf"/>
</dbReference>
<dbReference type="SUPFAM" id="SSF56801">
    <property type="entry name" value="Acetyl-CoA synthetase-like"/>
    <property type="match status" value="1"/>
</dbReference>
<sequence>MNSINWLEAYLGIIKTGAWAVPLNFRFISQQIKYCVDVAEPKVMILGEEFTERVAAIRSQLPTIKNHIFVGQSLPEGMEAFEEVIDKASSEPVELELTGEDECALYFTSGTTGTPKATLLTHRNMETVAIHENYAHRDTTNDNFLLLQPLYHTGGKMHWFGCLIVGTRTTIIAGEKITPKLILEAIHNEKATLLMLLVPWIQDMVSALDRGELKLDDYNLSSWRLMHSGAQPIPPSLIRHWKEYFVDVQYETHYGLSES</sequence>
<evidence type="ECO:0000256" key="1">
    <source>
        <dbReference type="ARBA" id="ARBA00006432"/>
    </source>
</evidence>
<feature type="domain" description="AMP-dependent synthetase/ligase" evidence="3">
    <location>
        <begin position="2"/>
        <end position="258"/>
    </location>
</feature>
<name>X0T3Q5_9ZZZZ</name>
<dbReference type="PROSITE" id="PS00455">
    <property type="entry name" value="AMP_BINDING"/>
    <property type="match status" value="1"/>
</dbReference>
<evidence type="ECO:0000313" key="4">
    <source>
        <dbReference type="EMBL" id="GAF88118.1"/>
    </source>
</evidence>
<dbReference type="PANTHER" id="PTHR43201">
    <property type="entry name" value="ACYL-COA SYNTHETASE"/>
    <property type="match status" value="1"/>
</dbReference>